<dbReference type="InterPro" id="IPR004358">
    <property type="entry name" value="Sig_transdc_His_kin-like_C"/>
</dbReference>
<comment type="caution">
    <text evidence="14">The sequence shown here is derived from an EMBL/GenBank/DDBJ whole genome shotgun (WGS) entry which is preliminary data.</text>
</comment>
<dbReference type="Pfam" id="PF02518">
    <property type="entry name" value="HATPase_c"/>
    <property type="match status" value="1"/>
</dbReference>
<keyword evidence="5" id="KW-0808">Transferase</keyword>
<dbReference type="Proteomes" id="UP001606302">
    <property type="component" value="Unassembled WGS sequence"/>
</dbReference>
<evidence type="ECO:0000259" key="13">
    <source>
        <dbReference type="PROSITE" id="PS50885"/>
    </source>
</evidence>
<dbReference type="InterPro" id="IPR036097">
    <property type="entry name" value="HisK_dim/P_sf"/>
</dbReference>
<keyword evidence="9" id="KW-0902">Two-component regulatory system</keyword>
<keyword evidence="4" id="KW-0597">Phosphoprotein</keyword>
<keyword evidence="14" id="KW-0547">Nucleotide-binding</keyword>
<evidence type="ECO:0000313" key="14">
    <source>
        <dbReference type="EMBL" id="MFG6462612.1"/>
    </source>
</evidence>
<dbReference type="PANTHER" id="PTHR45436">
    <property type="entry name" value="SENSOR HISTIDINE KINASE YKOH"/>
    <property type="match status" value="1"/>
</dbReference>
<dbReference type="InterPro" id="IPR036890">
    <property type="entry name" value="HATPase_C_sf"/>
</dbReference>
<feature type="transmembrane region" description="Helical" evidence="11">
    <location>
        <begin position="168"/>
        <end position="188"/>
    </location>
</feature>
<dbReference type="PROSITE" id="PS50109">
    <property type="entry name" value="HIS_KIN"/>
    <property type="match status" value="1"/>
</dbReference>
<dbReference type="InterPro" id="IPR003660">
    <property type="entry name" value="HAMP_dom"/>
</dbReference>
<protein>
    <recommendedName>
        <fullName evidence="3">histidine kinase</fullName>
        <ecNumber evidence="3">2.7.13.3</ecNumber>
    </recommendedName>
</protein>
<keyword evidence="7" id="KW-0418">Kinase</keyword>
<dbReference type="EC" id="2.7.13.3" evidence="3"/>
<proteinExistence type="predicted"/>
<dbReference type="EMBL" id="JBIGHX010000004">
    <property type="protein sequence ID" value="MFG6462612.1"/>
    <property type="molecule type" value="Genomic_DNA"/>
</dbReference>
<dbReference type="GO" id="GO:0005524">
    <property type="term" value="F:ATP binding"/>
    <property type="evidence" value="ECO:0007669"/>
    <property type="project" value="UniProtKB-KW"/>
</dbReference>
<dbReference type="InterPro" id="IPR050428">
    <property type="entry name" value="TCS_sensor_his_kinase"/>
</dbReference>
<evidence type="ECO:0000256" key="2">
    <source>
        <dbReference type="ARBA" id="ARBA00004370"/>
    </source>
</evidence>
<dbReference type="Pfam" id="PF00512">
    <property type="entry name" value="HisKA"/>
    <property type="match status" value="1"/>
</dbReference>
<evidence type="ECO:0000256" key="7">
    <source>
        <dbReference type="ARBA" id="ARBA00022777"/>
    </source>
</evidence>
<dbReference type="CDD" id="cd00075">
    <property type="entry name" value="HATPase"/>
    <property type="match status" value="1"/>
</dbReference>
<evidence type="ECO:0000256" key="5">
    <source>
        <dbReference type="ARBA" id="ARBA00022679"/>
    </source>
</evidence>
<dbReference type="CDD" id="cd00082">
    <property type="entry name" value="HisKA"/>
    <property type="match status" value="1"/>
</dbReference>
<dbReference type="SUPFAM" id="SSF47384">
    <property type="entry name" value="Homodimeric domain of signal transducing histidine kinase"/>
    <property type="match status" value="1"/>
</dbReference>
<evidence type="ECO:0000256" key="4">
    <source>
        <dbReference type="ARBA" id="ARBA00022553"/>
    </source>
</evidence>
<keyword evidence="14" id="KW-0067">ATP-binding</keyword>
<dbReference type="PANTHER" id="PTHR45436:SF5">
    <property type="entry name" value="SENSOR HISTIDINE KINASE TRCS"/>
    <property type="match status" value="1"/>
</dbReference>
<keyword evidence="15" id="KW-1185">Reference proteome</keyword>
<sequence length="464" mass="50259">MDAIRRLLQPSLRGRLLLAQLLMLVLLWCAMVVYFVYQSQHDQSELALDPRFAMILTAADQLADRPDAQAAVLTQIDRFQRITEGLESEPNLRLNLLVRRRDGQLLYASPGLPQDIATRTAGDIEKVSAGGRLWRARTLASPDTGISVTLAKPGEAINVLIPLGSHGFLVLPLLISLPFLALPAWLSLRLALRPWRRLAAEIATRGPQDLQPLAFRSRHRELRPLVDSLDALLARVRAGARREREFIADAAHELRTPLAAMRVNVEALRASPTLAADPAQRLLLDGTLRSGERASHVVAQLLALMRADAPPSPTGPQRLSLRSLAQDRLAAFAGLAARREAELALDAPQDVTVLGEAQGLTSLLDNLIDNALKYGPQGGSVTLRLLAHPDGGALLEVQDQGPGIAPALRARVFDRFFRADTTAQSGSGLGLSIVRAVADRHGATVQLTAGPGEQGLCVRVRFPD</sequence>
<keyword evidence="8 11" id="KW-1133">Transmembrane helix</keyword>
<feature type="domain" description="HAMP" evidence="13">
    <location>
        <begin position="189"/>
        <end position="241"/>
    </location>
</feature>
<evidence type="ECO:0000256" key="10">
    <source>
        <dbReference type="ARBA" id="ARBA00023136"/>
    </source>
</evidence>
<dbReference type="SMART" id="SM00388">
    <property type="entry name" value="HisKA"/>
    <property type="match status" value="1"/>
</dbReference>
<feature type="transmembrane region" description="Helical" evidence="11">
    <location>
        <begin position="16"/>
        <end position="37"/>
    </location>
</feature>
<evidence type="ECO:0000256" key="8">
    <source>
        <dbReference type="ARBA" id="ARBA00022989"/>
    </source>
</evidence>
<evidence type="ECO:0000256" key="9">
    <source>
        <dbReference type="ARBA" id="ARBA00023012"/>
    </source>
</evidence>
<dbReference type="Gene3D" id="3.30.565.10">
    <property type="entry name" value="Histidine kinase-like ATPase, C-terminal domain"/>
    <property type="match status" value="1"/>
</dbReference>
<evidence type="ECO:0000256" key="3">
    <source>
        <dbReference type="ARBA" id="ARBA00012438"/>
    </source>
</evidence>
<comment type="subcellular location">
    <subcellularLocation>
        <location evidence="2">Membrane</location>
    </subcellularLocation>
</comment>
<evidence type="ECO:0000256" key="6">
    <source>
        <dbReference type="ARBA" id="ARBA00022692"/>
    </source>
</evidence>
<keyword evidence="6 11" id="KW-0812">Transmembrane</keyword>
<evidence type="ECO:0000259" key="12">
    <source>
        <dbReference type="PROSITE" id="PS50109"/>
    </source>
</evidence>
<dbReference type="InterPro" id="IPR005467">
    <property type="entry name" value="His_kinase_dom"/>
</dbReference>
<dbReference type="SMART" id="SM00387">
    <property type="entry name" value="HATPase_c"/>
    <property type="match status" value="1"/>
</dbReference>
<dbReference type="PROSITE" id="PS50885">
    <property type="entry name" value="HAMP"/>
    <property type="match status" value="1"/>
</dbReference>
<feature type="domain" description="Histidine kinase" evidence="12">
    <location>
        <begin position="249"/>
        <end position="464"/>
    </location>
</feature>
<evidence type="ECO:0000256" key="1">
    <source>
        <dbReference type="ARBA" id="ARBA00000085"/>
    </source>
</evidence>
<gene>
    <name evidence="14" type="ORF">ACG04Q_13615</name>
</gene>
<dbReference type="InterPro" id="IPR003661">
    <property type="entry name" value="HisK_dim/P_dom"/>
</dbReference>
<evidence type="ECO:0000256" key="11">
    <source>
        <dbReference type="SAM" id="Phobius"/>
    </source>
</evidence>
<evidence type="ECO:0000313" key="15">
    <source>
        <dbReference type="Proteomes" id="UP001606302"/>
    </source>
</evidence>
<reference evidence="14 15" key="1">
    <citation type="submission" date="2024-08" db="EMBL/GenBank/DDBJ databases">
        <authorList>
            <person name="Lu H."/>
        </authorList>
    </citation>
    <scope>NUCLEOTIDE SEQUENCE [LARGE SCALE GENOMIC DNA]</scope>
    <source>
        <strain evidence="14 15">DXS20W</strain>
    </source>
</reference>
<keyword evidence="10 11" id="KW-0472">Membrane</keyword>
<dbReference type="RefSeq" id="WP_394511480.1">
    <property type="nucleotide sequence ID" value="NZ_JBIGHX010000004.1"/>
</dbReference>
<dbReference type="PRINTS" id="PR00344">
    <property type="entry name" value="BCTRLSENSOR"/>
</dbReference>
<dbReference type="SUPFAM" id="SSF55874">
    <property type="entry name" value="ATPase domain of HSP90 chaperone/DNA topoisomerase II/histidine kinase"/>
    <property type="match status" value="1"/>
</dbReference>
<dbReference type="Gene3D" id="1.10.287.130">
    <property type="match status" value="1"/>
</dbReference>
<organism evidence="14 15">
    <name type="scientific">Pelomonas lactea</name>
    <dbReference type="NCBI Taxonomy" id="3299030"/>
    <lineage>
        <taxon>Bacteria</taxon>
        <taxon>Pseudomonadati</taxon>
        <taxon>Pseudomonadota</taxon>
        <taxon>Betaproteobacteria</taxon>
        <taxon>Burkholderiales</taxon>
        <taxon>Sphaerotilaceae</taxon>
        <taxon>Roseateles</taxon>
    </lineage>
</organism>
<name>A0ABW7GKY3_9BURK</name>
<dbReference type="InterPro" id="IPR003594">
    <property type="entry name" value="HATPase_dom"/>
</dbReference>
<comment type="catalytic activity">
    <reaction evidence="1">
        <text>ATP + protein L-histidine = ADP + protein N-phospho-L-histidine.</text>
        <dbReference type="EC" id="2.7.13.3"/>
    </reaction>
</comment>
<accession>A0ABW7GKY3</accession>